<dbReference type="OMA" id="SFCNSAY"/>
<dbReference type="Proteomes" id="UP000008983">
    <property type="component" value="Unassembled WGS sequence"/>
</dbReference>
<dbReference type="PANTHER" id="PTHR12385">
    <property type="entry name" value="CHOLINE TRANSPORTER-LIKE (SLC FAMILY 44)"/>
    <property type="match status" value="1"/>
</dbReference>
<dbReference type="Pfam" id="PF04515">
    <property type="entry name" value="Choline_transpo"/>
    <property type="match status" value="1"/>
</dbReference>
<feature type="transmembrane region" description="Helical" evidence="7">
    <location>
        <begin position="180"/>
        <end position="202"/>
    </location>
</feature>
<evidence type="ECO:0000256" key="5">
    <source>
        <dbReference type="ARBA" id="ARBA00023136"/>
    </source>
</evidence>
<dbReference type="GO" id="GO:0016491">
    <property type="term" value="F:oxidoreductase activity"/>
    <property type="evidence" value="ECO:0007669"/>
    <property type="project" value="UniProtKB-KW"/>
</dbReference>
<keyword evidence="9" id="KW-1185">Reference proteome</keyword>
<dbReference type="GO" id="GO:0022857">
    <property type="term" value="F:transmembrane transporter activity"/>
    <property type="evidence" value="ECO:0007669"/>
    <property type="project" value="UniProtKB-UniRule"/>
</dbReference>
<dbReference type="OrthoDB" id="420519at2759"/>
<dbReference type="AlphaFoldDB" id="G0QVR9"/>
<feature type="transmembrane region" description="Helical" evidence="7">
    <location>
        <begin position="214"/>
        <end position="239"/>
    </location>
</feature>
<feature type="transmembrane region" description="Helical" evidence="7">
    <location>
        <begin position="152"/>
        <end position="174"/>
    </location>
</feature>
<keyword evidence="4 7" id="KW-1133">Transmembrane helix</keyword>
<keyword evidence="5 7" id="KW-0472">Membrane</keyword>
<evidence type="ECO:0000256" key="7">
    <source>
        <dbReference type="RuleBase" id="RU368066"/>
    </source>
</evidence>
<feature type="transmembrane region" description="Helical" evidence="7">
    <location>
        <begin position="311"/>
        <end position="342"/>
    </location>
</feature>
<evidence type="ECO:0000256" key="6">
    <source>
        <dbReference type="ARBA" id="ARBA00023180"/>
    </source>
</evidence>
<evidence type="ECO:0000256" key="1">
    <source>
        <dbReference type="ARBA" id="ARBA00004141"/>
    </source>
</evidence>
<feature type="transmembrane region" description="Helical" evidence="7">
    <location>
        <begin position="362"/>
        <end position="386"/>
    </location>
</feature>
<feature type="transmembrane region" description="Helical" evidence="7">
    <location>
        <begin position="259"/>
        <end position="282"/>
    </location>
</feature>
<evidence type="ECO:0000256" key="4">
    <source>
        <dbReference type="ARBA" id="ARBA00022989"/>
    </source>
</evidence>
<evidence type="ECO:0000313" key="8">
    <source>
        <dbReference type="EMBL" id="EGR30686.1"/>
    </source>
</evidence>
<keyword evidence="8" id="KW-0560">Oxidoreductase</keyword>
<reference evidence="8 9" key="1">
    <citation type="submission" date="2011-07" db="EMBL/GenBank/DDBJ databases">
        <authorList>
            <person name="Coyne R."/>
            <person name="Brami D."/>
            <person name="Johnson J."/>
            <person name="Hostetler J."/>
            <person name="Hannick L."/>
            <person name="Clark T."/>
            <person name="Cassidy-Hanley D."/>
            <person name="Inman J."/>
        </authorList>
    </citation>
    <scope>NUCLEOTIDE SEQUENCE [LARGE SCALE GENOMIC DNA]</scope>
    <source>
        <strain evidence="8 9">G5</strain>
    </source>
</reference>
<feature type="transmembrane region" description="Helical" evidence="7">
    <location>
        <begin position="499"/>
        <end position="522"/>
    </location>
</feature>
<name>G0QVR9_ICHMU</name>
<feature type="non-terminal residue" evidence="8">
    <location>
        <position position="1"/>
    </location>
</feature>
<dbReference type="EMBL" id="GL983956">
    <property type="protein sequence ID" value="EGR30686.1"/>
    <property type="molecule type" value="Genomic_DNA"/>
</dbReference>
<dbReference type="STRING" id="857967.G0QVR9"/>
<evidence type="ECO:0000256" key="2">
    <source>
        <dbReference type="ARBA" id="ARBA00007168"/>
    </source>
</evidence>
<sequence length="560" mass="64887">ITCGPISQRSFKDITFIFIYILFWIGTIFIASFAIENGNINKIFSPFDPDGRQCGFGEAQDYPYMHFNNILKSSLGFDKYYACVKECIVDQSKQKVYCLRNKYIQDCNQIENYISNKFLSLCIPIQSEEIQYLRDILNIGNPEQYISDLKTAIPLFIGIFILSFCVSLIFLFLLRICAGFITWIIFSGYFIGLISLGFICIFNNQEYEEQRQKLQLIGLFLFLITIFSFIIFICYFSKIRSSIAIMKASSDFTRKTFSIFFIPILLSIFVFLYFAFWTYIVLHIFSSGKIKNNEISPLPQLELNSITKFQIFYYIFGLFWNIELSIAVCQLTIASAACMWYFSHRPYCQTQNSVLKSFTRAMTFHFGSVLFGSLIISIVQLIKFLVNQIYNDIKKVVVSDNNTQNYFIKCCRCCLFSFEKYIRFINNNAFIIVALTGESFINSAKQSFSIVYRNQSQMQISQGIGSIFSTFGKYFISILCTGSGYIIIMNVKYFNDKIFSHLFVCFVFFVISYTVGSIFMNIYGMASDSLLICLLSDKELNKGKLRACPDTLQEFENKYM</sequence>
<accession>G0QVR9</accession>
<gene>
    <name evidence="8" type="ORF">IMG5_125770</name>
</gene>
<feature type="transmembrane region" description="Helical" evidence="7">
    <location>
        <begin position="474"/>
        <end position="493"/>
    </location>
</feature>
<dbReference type="InterPro" id="IPR007603">
    <property type="entry name" value="Choline_transptr-like"/>
</dbReference>
<dbReference type="eggNOG" id="KOG1362">
    <property type="taxonomic scope" value="Eukaryota"/>
</dbReference>
<comment type="function">
    <text evidence="7">Choline transporter.</text>
</comment>
<evidence type="ECO:0000256" key="3">
    <source>
        <dbReference type="ARBA" id="ARBA00022692"/>
    </source>
</evidence>
<protein>
    <recommendedName>
        <fullName evidence="7">Choline transporter-like protein</fullName>
    </recommendedName>
</protein>
<dbReference type="GO" id="GO:0005886">
    <property type="term" value="C:plasma membrane"/>
    <property type="evidence" value="ECO:0007669"/>
    <property type="project" value="UniProtKB-SubCell"/>
</dbReference>
<comment type="subcellular location">
    <subcellularLocation>
        <location evidence="7">Cell membrane</location>
        <topology evidence="7">Multi-pass membrane protein</topology>
    </subcellularLocation>
    <subcellularLocation>
        <location evidence="1">Membrane</location>
        <topology evidence="1">Multi-pass membrane protein</topology>
    </subcellularLocation>
</comment>
<keyword evidence="6" id="KW-0325">Glycoprotein</keyword>
<comment type="similarity">
    <text evidence="2 7">Belongs to the CTL (choline transporter-like) family.</text>
</comment>
<dbReference type="InParanoid" id="G0QVR9"/>
<dbReference type="GeneID" id="14906801"/>
<dbReference type="PANTHER" id="PTHR12385:SF14">
    <property type="entry name" value="CHOLINE TRANSPORTER-LIKE 2"/>
    <property type="match status" value="1"/>
</dbReference>
<evidence type="ECO:0000313" key="9">
    <source>
        <dbReference type="Proteomes" id="UP000008983"/>
    </source>
</evidence>
<proteinExistence type="inferred from homology"/>
<feature type="transmembrane region" description="Helical" evidence="7">
    <location>
        <begin position="14"/>
        <end position="35"/>
    </location>
</feature>
<keyword evidence="3 7" id="KW-0812">Transmembrane</keyword>
<organism evidence="8 9">
    <name type="scientific">Ichthyophthirius multifiliis</name>
    <name type="common">White spot disease agent</name>
    <name type="synonym">Ich</name>
    <dbReference type="NCBI Taxonomy" id="5932"/>
    <lineage>
        <taxon>Eukaryota</taxon>
        <taxon>Sar</taxon>
        <taxon>Alveolata</taxon>
        <taxon>Ciliophora</taxon>
        <taxon>Intramacronucleata</taxon>
        <taxon>Oligohymenophorea</taxon>
        <taxon>Hymenostomatida</taxon>
        <taxon>Ophryoglenina</taxon>
        <taxon>Ichthyophthirius</taxon>
    </lineage>
</organism>
<dbReference type="RefSeq" id="XP_004032273.1">
    <property type="nucleotide sequence ID" value="XM_004032225.1"/>
</dbReference>